<keyword evidence="8" id="KW-1133">Transmembrane helix</keyword>
<dbReference type="InterPro" id="IPR004358">
    <property type="entry name" value="Sig_transdc_His_kin-like_C"/>
</dbReference>
<dbReference type="InterPro" id="IPR036890">
    <property type="entry name" value="HATPase_C_sf"/>
</dbReference>
<dbReference type="PRINTS" id="PR00344">
    <property type="entry name" value="BCTRLSENSOR"/>
</dbReference>
<comment type="catalytic activity">
    <reaction evidence="1">
        <text>ATP + protein L-histidine = ADP + protein N-phospho-L-histidine.</text>
        <dbReference type="EC" id="2.7.13.3"/>
    </reaction>
</comment>
<dbReference type="RefSeq" id="WP_322409264.1">
    <property type="nucleotide sequence ID" value="NZ_CP139779.1"/>
</dbReference>
<dbReference type="PANTHER" id="PTHR43047">
    <property type="entry name" value="TWO-COMPONENT HISTIDINE PROTEIN KINASE"/>
    <property type="match status" value="1"/>
</dbReference>
<dbReference type="InterPro" id="IPR003594">
    <property type="entry name" value="HATPase_dom"/>
</dbReference>
<feature type="transmembrane region" description="Helical" evidence="8">
    <location>
        <begin position="88"/>
        <end position="108"/>
    </location>
</feature>
<evidence type="ECO:0000313" key="10">
    <source>
        <dbReference type="EMBL" id="WQB69141.1"/>
    </source>
</evidence>
<dbReference type="SMART" id="SM00387">
    <property type="entry name" value="HATPase_c"/>
    <property type="match status" value="1"/>
</dbReference>
<dbReference type="Pfam" id="PF00512">
    <property type="entry name" value="HisKA"/>
    <property type="match status" value="1"/>
</dbReference>
<dbReference type="InterPro" id="IPR013656">
    <property type="entry name" value="PAS_4"/>
</dbReference>
<dbReference type="CDD" id="cd00082">
    <property type="entry name" value="HisKA"/>
    <property type="match status" value="1"/>
</dbReference>
<dbReference type="EMBL" id="CP139779">
    <property type="protein sequence ID" value="WQB69141.1"/>
    <property type="molecule type" value="Genomic_DNA"/>
</dbReference>
<dbReference type="Pfam" id="PF08448">
    <property type="entry name" value="PAS_4"/>
    <property type="match status" value="1"/>
</dbReference>
<evidence type="ECO:0000256" key="7">
    <source>
        <dbReference type="ARBA" id="ARBA00023012"/>
    </source>
</evidence>
<dbReference type="InterPro" id="IPR035965">
    <property type="entry name" value="PAS-like_dom_sf"/>
</dbReference>
<proteinExistence type="predicted"/>
<keyword evidence="4" id="KW-0597">Phosphoprotein</keyword>
<dbReference type="Gene3D" id="1.10.287.130">
    <property type="match status" value="1"/>
</dbReference>
<evidence type="ECO:0000256" key="6">
    <source>
        <dbReference type="ARBA" id="ARBA00022777"/>
    </source>
</evidence>
<dbReference type="SMART" id="SM00388">
    <property type="entry name" value="HisKA"/>
    <property type="match status" value="1"/>
</dbReference>
<evidence type="ECO:0000256" key="5">
    <source>
        <dbReference type="ARBA" id="ARBA00022679"/>
    </source>
</evidence>
<dbReference type="SUPFAM" id="SSF55785">
    <property type="entry name" value="PYP-like sensor domain (PAS domain)"/>
    <property type="match status" value="1"/>
</dbReference>
<accession>A0ABZ0V770</accession>
<evidence type="ECO:0000256" key="3">
    <source>
        <dbReference type="ARBA" id="ARBA00012438"/>
    </source>
</evidence>
<keyword evidence="8" id="KW-0472">Membrane</keyword>
<evidence type="ECO:0000256" key="2">
    <source>
        <dbReference type="ARBA" id="ARBA00004236"/>
    </source>
</evidence>
<sequence>MDATPAASATRSAPDTPRWIDIVLADRTRGRSPALTQLLVGALVLAVAIAVIVTDLVSTMPVFFAGVIGVFVLTGLALVVPWGRMSSWWLIAIPLADIIAVGVMRGAAPALGTGLLFIFPVMWLATGFGLVGLISGVTTAIVTYWVSVAVGPPSTAVLSTILLPIVLIAVGATSYVAARRAAAQRMLLDKQAALLQQTAERARRQEQLVTEVLDAVDFGVIRIDESGAITVTNDAHARLQQVLADVEGEHRLEAYRTDRTTPLPREELPIERARRGAVFQDERVWFGAPGGPQRALSFTARRLLDVEGRDAGAVVVSRDVTVEMMAARARDEVISSVSHELRTPLTSILGYIELAIDDPDIPSRIRSNLQIADRNAEQLLELVSDVLTASAAADDRVELVMQPEVVEVSEVIRAAVESLVLRAGERGVTIDTARLRPAHAYVDPRRLAQVVDNLLSNAVKYNREGGRVSLQSATTGRWTAIVVEDTGVGMTEEDTDALFQRYYRGVAVRSSTVSGTGLGLAISRDIVRAHGGDITVTSVLGVGSTFTVTLPATRPGAGEV</sequence>
<organism evidence="10 11">
    <name type="scientific">Microbacterium invictum</name>
    <dbReference type="NCBI Taxonomy" id="515415"/>
    <lineage>
        <taxon>Bacteria</taxon>
        <taxon>Bacillati</taxon>
        <taxon>Actinomycetota</taxon>
        <taxon>Actinomycetes</taxon>
        <taxon>Micrococcales</taxon>
        <taxon>Microbacteriaceae</taxon>
        <taxon>Microbacterium</taxon>
    </lineage>
</organism>
<evidence type="ECO:0000259" key="9">
    <source>
        <dbReference type="PROSITE" id="PS50109"/>
    </source>
</evidence>
<protein>
    <recommendedName>
        <fullName evidence="3">histidine kinase</fullName>
        <ecNumber evidence="3">2.7.13.3</ecNumber>
    </recommendedName>
</protein>
<keyword evidence="7" id="KW-0902">Two-component regulatory system</keyword>
<dbReference type="PANTHER" id="PTHR43047:SF72">
    <property type="entry name" value="OSMOSENSING HISTIDINE PROTEIN KINASE SLN1"/>
    <property type="match status" value="1"/>
</dbReference>
<dbReference type="InterPro" id="IPR003661">
    <property type="entry name" value="HisK_dim/P_dom"/>
</dbReference>
<name>A0ABZ0V770_9MICO</name>
<dbReference type="CDD" id="cd00130">
    <property type="entry name" value="PAS"/>
    <property type="match status" value="1"/>
</dbReference>
<keyword evidence="6" id="KW-0418">Kinase</keyword>
<dbReference type="GO" id="GO:0005524">
    <property type="term" value="F:ATP binding"/>
    <property type="evidence" value="ECO:0007669"/>
    <property type="project" value="UniProtKB-KW"/>
</dbReference>
<evidence type="ECO:0000313" key="11">
    <source>
        <dbReference type="Proteomes" id="UP001324533"/>
    </source>
</evidence>
<keyword evidence="11" id="KW-1185">Reference proteome</keyword>
<dbReference type="Proteomes" id="UP001324533">
    <property type="component" value="Chromosome"/>
</dbReference>
<keyword evidence="10" id="KW-0067">ATP-binding</keyword>
<dbReference type="SUPFAM" id="SSF55874">
    <property type="entry name" value="ATPase domain of HSP90 chaperone/DNA topoisomerase II/histidine kinase"/>
    <property type="match status" value="1"/>
</dbReference>
<dbReference type="Gene3D" id="3.30.450.20">
    <property type="entry name" value="PAS domain"/>
    <property type="match status" value="1"/>
</dbReference>
<dbReference type="SUPFAM" id="SSF47384">
    <property type="entry name" value="Homodimeric domain of signal transducing histidine kinase"/>
    <property type="match status" value="1"/>
</dbReference>
<feature type="transmembrane region" description="Helical" evidence="8">
    <location>
        <begin position="60"/>
        <end position="82"/>
    </location>
</feature>
<comment type="subcellular location">
    <subcellularLocation>
        <location evidence="2">Cell membrane</location>
    </subcellularLocation>
</comment>
<dbReference type="InterPro" id="IPR000014">
    <property type="entry name" value="PAS"/>
</dbReference>
<feature type="transmembrane region" description="Helical" evidence="8">
    <location>
        <begin position="157"/>
        <end position="178"/>
    </location>
</feature>
<dbReference type="PROSITE" id="PS50109">
    <property type="entry name" value="HIS_KIN"/>
    <property type="match status" value="1"/>
</dbReference>
<reference evidence="10 11" key="1">
    <citation type="submission" date="2023-06" db="EMBL/GenBank/DDBJ databases">
        <title>Rock-solubilizing bacteria, Microbacterium invictum, promotes re-establishment of vegetation in rocky wasteland by accelerating rock bio-weathering and reshaping soil bacterial community.</title>
        <authorList>
            <person name="Liu C."/>
        </authorList>
    </citation>
    <scope>NUCLEOTIDE SEQUENCE [LARGE SCALE GENOMIC DNA]</scope>
    <source>
        <strain evidence="10 11">X-18</strain>
    </source>
</reference>
<evidence type="ECO:0000256" key="8">
    <source>
        <dbReference type="SAM" id="Phobius"/>
    </source>
</evidence>
<dbReference type="InterPro" id="IPR005467">
    <property type="entry name" value="His_kinase_dom"/>
</dbReference>
<dbReference type="InterPro" id="IPR036097">
    <property type="entry name" value="HisK_dim/P_sf"/>
</dbReference>
<dbReference type="Pfam" id="PF02518">
    <property type="entry name" value="HATPase_c"/>
    <property type="match status" value="1"/>
</dbReference>
<dbReference type="EC" id="2.7.13.3" evidence="3"/>
<feature type="transmembrane region" description="Helical" evidence="8">
    <location>
        <begin position="34"/>
        <end position="53"/>
    </location>
</feature>
<feature type="transmembrane region" description="Helical" evidence="8">
    <location>
        <begin position="115"/>
        <end position="145"/>
    </location>
</feature>
<gene>
    <name evidence="10" type="ORF">T9R20_10515</name>
</gene>
<evidence type="ECO:0000256" key="4">
    <source>
        <dbReference type="ARBA" id="ARBA00022553"/>
    </source>
</evidence>
<keyword evidence="10" id="KW-0547">Nucleotide-binding</keyword>
<keyword evidence="5" id="KW-0808">Transferase</keyword>
<dbReference type="Gene3D" id="3.30.565.10">
    <property type="entry name" value="Histidine kinase-like ATPase, C-terminal domain"/>
    <property type="match status" value="1"/>
</dbReference>
<keyword evidence="8" id="KW-0812">Transmembrane</keyword>
<feature type="domain" description="Histidine kinase" evidence="9">
    <location>
        <begin position="336"/>
        <end position="554"/>
    </location>
</feature>
<evidence type="ECO:0000256" key="1">
    <source>
        <dbReference type="ARBA" id="ARBA00000085"/>
    </source>
</evidence>
<dbReference type="CDD" id="cd00075">
    <property type="entry name" value="HATPase"/>
    <property type="match status" value="1"/>
</dbReference>